<protein>
    <submittedName>
        <fullName evidence="3">Uncharacterized protein</fullName>
    </submittedName>
</protein>
<keyword evidence="2" id="KW-0472">Membrane</keyword>
<evidence type="ECO:0000256" key="2">
    <source>
        <dbReference type="SAM" id="Phobius"/>
    </source>
</evidence>
<name>A0A9P8QIN5_9HYPO</name>
<reference evidence="3" key="1">
    <citation type="submission" date="2021-08" db="EMBL/GenBank/DDBJ databases">
        <title>Chromosome-Level Trichoderma cornu-damae using Hi-C Data.</title>
        <authorList>
            <person name="Kim C.S."/>
        </authorList>
    </citation>
    <scope>NUCLEOTIDE SEQUENCE</scope>
    <source>
        <strain evidence="3">KA19-0412C</strain>
    </source>
</reference>
<organism evidence="3 4">
    <name type="scientific">Trichoderma cornu-damae</name>
    <dbReference type="NCBI Taxonomy" id="654480"/>
    <lineage>
        <taxon>Eukaryota</taxon>
        <taxon>Fungi</taxon>
        <taxon>Dikarya</taxon>
        <taxon>Ascomycota</taxon>
        <taxon>Pezizomycotina</taxon>
        <taxon>Sordariomycetes</taxon>
        <taxon>Hypocreomycetidae</taxon>
        <taxon>Hypocreales</taxon>
        <taxon>Hypocreaceae</taxon>
        <taxon>Trichoderma</taxon>
    </lineage>
</organism>
<dbReference type="Proteomes" id="UP000827724">
    <property type="component" value="Unassembled WGS sequence"/>
</dbReference>
<evidence type="ECO:0000313" key="4">
    <source>
        <dbReference type="Proteomes" id="UP000827724"/>
    </source>
</evidence>
<dbReference type="AlphaFoldDB" id="A0A9P8QIN5"/>
<feature type="compositionally biased region" description="Basic residues" evidence="1">
    <location>
        <begin position="920"/>
        <end position="932"/>
    </location>
</feature>
<proteinExistence type="predicted"/>
<feature type="region of interest" description="Disordered" evidence="1">
    <location>
        <begin position="545"/>
        <end position="611"/>
    </location>
</feature>
<keyword evidence="2" id="KW-1133">Transmembrane helix</keyword>
<comment type="caution">
    <text evidence="3">The sequence shown here is derived from an EMBL/GenBank/DDBJ whole genome shotgun (WGS) entry which is preliminary data.</text>
</comment>
<feature type="compositionally biased region" description="Basic and acidic residues" evidence="1">
    <location>
        <begin position="591"/>
        <end position="606"/>
    </location>
</feature>
<feature type="transmembrane region" description="Helical" evidence="2">
    <location>
        <begin position="749"/>
        <end position="781"/>
    </location>
</feature>
<feature type="compositionally biased region" description="Acidic residues" evidence="1">
    <location>
        <begin position="556"/>
        <end position="567"/>
    </location>
</feature>
<feature type="region of interest" description="Disordered" evidence="1">
    <location>
        <begin position="787"/>
        <end position="808"/>
    </location>
</feature>
<feature type="region of interest" description="Disordered" evidence="1">
    <location>
        <begin position="909"/>
        <end position="932"/>
    </location>
</feature>
<accession>A0A9P8QIN5</accession>
<evidence type="ECO:0000313" key="3">
    <source>
        <dbReference type="EMBL" id="KAH6607106.1"/>
    </source>
</evidence>
<dbReference type="EMBL" id="JAIWOZ010000003">
    <property type="protein sequence ID" value="KAH6607106.1"/>
    <property type="molecule type" value="Genomic_DNA"/>
</dbReference>
<gene>
    <name evidence="3" type="ORF">Trco_003419</name>
</gene>
<sequence>MSRLMLLSSTSRNSGAAAASLAASGLGSPAGPSALSLLSAARRFCSAWRRGVGAGSCVLTPLRMSGTTGRNSCRGLMGDRGIDFISLPRLNAMATALATFRGARLDLFIFSHPVRLDSFKLRRALVGHQGVFAQDDAGRPMHEVLQRRVGERVLDPDDAVGRPLAGVGVGDDVEAEPVAADALRLGQHLGDAPVQHAPPGPPARVEAHQADAQAGRVGDVLVKVALVLGEQRRAVGRRQRLHQGQGDADDGADADAAVDADAAAELRRDLLDEAEPEAGARGEVVLLGKGLVQVVAQIVLADALARVGHGDVDDGVGRRLALRLRLGQAHLDGALLRVLERVAEQVHDDAPDRAGLGVEPPVARGVDLEEDGHLAQRDLAVGPELLHGLHGVEAAHGRPVGRVRRALVLGELQGHVHEVEAGVDAVHDLLDDSVEPDVLVEAEHALLDRPGRARPQPARLRRLAPLAPRLDKSINLGVVEEVVHRVHERAAADFDGVGNVALEDGELGVAQQLDAEDGPVQRRAQLVREGAQRVRLGLVGGEGLEAERLGDRQDADGPEEVELPPDGEDARRRQGVDEAAGAPPLLPGVPDGHKGHAPGPREHLLDDPALVVPRPRPPLPLRLRGVVVPRLLRRLGLQGRDGVLGEVRQPAVVVGRVARLQLAVDAKVEDVTLGISLEELCEELLGHVDSAEQPFLELDAAALRCRVPQHLARRPSVGLGLGAVAIRSGIDIAGLRPGALIAIAVAATVVAVVAIVVVVVVIAIVVVIVVVVVVATAALVISRRRRSSYSPNDPDSASRKRQPSVSSDSRIMLAASEKVSIIGLGPGTKVSAHFVSAAGFPGGRSFLRFGSSRSPSGERDRSELGVEWAVASETGCSTGLSLLSPMSPCRAKNSASGLSVNVSLPATEAQEDSVALPSTKKPRPRIMRSLRW</sequence>
<evidence type="ECO:0000256" key="1">
    <source>
        <dbReference type="SAM" id="MobiDB-lite"/>
    </source>
</evidence>
<feature type="compositionally biased region" description="Basic and acidic residues" evidence="1">
    <location>
        <begin position="545"/>
        <end position="555"/>
    </location>
</feature>
<keyword evidence="2" id="KW-0812">Transmembrane</keyword>
<keyword evidence="4" id="KW-1185">Reference proteome</keyword>